<reference evidence="2 3" key="1">
    <citation type="submission" date="2019-06" db="EMBL/GenBank/DDBJ databases">
        <title>Sequencing the genomes of 1000 actinobacteria strains.</title>
        <authorList>
            <person name="Klenk H.-P."/>
        </authorList>
    </citation>
    <scope>NUCLEOTIDE SEQUENCE [LARGE SCALE GENOMIC DNA]</scope>
    <source>
        <strain evidence="2 3">DSM 46699</strain>
    </source>
</reference>
<evidence type="ECO:0000313" key="2">
    <source>
        <dbReference type="EMBL" id="TWF95967.1"/>
    </source>
</evidence>
<organism evidence="2 3">
    <name type="scientific">Saccharopolyspora dendranthemae</name>
    <dbReference type="NCBI Taxonomy" id="1181886"/>
    <lineage>
        <taxon>Bacteria</taxon>
        <taxon>Bacillati</taxon>
        <taxon>Actinomycetota</taxon>
        <taxon>Actinomycetes</taxon>
        <taxon>Pseudonocardiales</taxon>
        <taxon>Pseudonocardiaceae</taxon>
        <taxon>Saccharopolyspora</taxon>
    </lineage>
</organism>
<name>A0A561U9E5_9PSEU</name>
<sequence>MTLSDHRVAQQDSFDPDIDLDLPVQSRRESVDTEDDESHVIRGYD</sequence>
<accession>A0A561U9E5</accession>
<feature type="region of interest" description="Disordered" evidence="1">
    <location>
        <begin position="1"/>
        <end position="45"/>
    </location>
</feature>
<dbReference type="AlphaFoldDB" id="A0A561U9E5"/>
<dbReference type="RefSeq" id="WP_186459411.1">
    <property type="nucleotide sequence ID" value="NZ_VIWX01000002.1"/>
</dbReference>
<protein>
    <submittedName>
        <fullName evidence="2">Uncharacterized protein</fullName>
    </submittedName>
</protein>
<proteinExistence type="predicted"/>
<gene>
    <name evidence="2" type="ORF">FHU35_12968</name>
</gene>
<keyword evidence="3" id="KW-1185">Reference proteome</keyword>
<evidence type="ECO:0000256" key="1">
    <source>
        <dbReference type="SAM" id="MobiDB-lite"/>
    </source>
</evidence>
<comment type="caution">
    <text evidence="2">The sequence shown here is derived from an EMBL/GenBank/DDBJ whole genome shotgun (WGS) entry which is preliminary data.</text>
</comment>
<evidence type="ECO:0000313" key="3">
    <source>
        <dbReference type="Proteomes" id="UP000316184"/>
    </source>
</evidence>
<dbReference type="Proteomes" id="UP000316184">
    <property type="component" value="Unassembled WGS sequence"/>
</dbReference>
<dbReference type="EMBL" id="VIWX01000002">
    <property type="protein sequence ID" value="TWF95967.1"/>
    <property type="molecule type" value="Genomic_DNA"/>
</dbReference>